<dbReference type="Proteomes" id="UP000283128">
    <property type="component" value="Unassembled WGS sequence"/>
</dbReference>
<evidence type="ECO:0000313" key="1">
    <source>
        <dbReference type="EMBL" id="RVU15421.1"/>
    </source>
</evidence>
<dbReference type="RefSeq" id="WP_127833186.1">
    <property type="nucleotide sequence ID" value="NZ_RZYA01000033.1"/>
</dbReference>
<evidence type="ECO:0000313" key="2">
    <source>
        <dbReference type="Proteomes" id="UP000283128"/>
    </source>
</evidence>
<name>A0A437NZH0_9ACTN</name>
<organism evidence="1 2">
    <name type="scientific">Streptomyces antnestii</name>
    <dbReference type="NCBI Taxonomy" id="2494256"/>
    <lineage>
        <taxon>Bacteria</taxon>
        <taxon>Bacillati</taxon>
        <taxon>Actinomycetota</taxon>
        <taxon>Actinomycetes</taxon>
        <taxon>Kitasatosporales</taxon>
        <taxon>Streptomycetaceae</taxon>
        <taxon>Streptomyces</taxon>
    </lineage>
</organism>
<gene>
    <name evidence="1" type="ORF">EOT10_39360</name>
</gene>
<dbReference type="Pfam" id="PF18845">
    <property type="entry name" value="baeRF_family3"/>
    <property type="match status" value="1"/>
</dbReference>
<dbReference type="AlphaFoldDB" id="A0A437NZH0"/>
<dbReference type="SUPFAM" id="SSF55315">
    <property type="entry name" value="L30e-like"/>
    <property type="match status" value="1"/>
</dbReference>
<dbReference type="InterPro" id="IPR029064">
    <property type="entry name" value="Ribosomal_eL30-like_sf"/>
</dbReference>
<keyword evidence="2" id="KW-1185">Reference proteome</keyword>
<comment type="caution">
    <text evidence="1">The sequence shown here is derived from an EMBL/GenBank/DDBJ whole genome shotgun (WGS) entry which is preliminary data.</text>
</comment>
<proteinExistence type="predicted"/>
<sequence length="363" mass="39893">MQPELTPAVLASLRRPRHYPAVSVLVPTHRRKPDNAQDPIRLRNLLADAAKKLEADAAVTPERRQDIVEQLDLALAEIDLDHAEDGLAIFASPGEHHVWSLPRTVPERVVLADTYLTRNLVAAYTAEQPYWVLAVSADRAALWRGDARRLVEQHTAGFPLTRSLDDPDAERKERIGDIPSTYRDERTRQFFRQVDTALGEALAPTARLYVAGEQAAVTLLNEVGTATEHAVPVPHGGLANAGAEAVREAVRPAVTAQEQQSVAATMADIERARGWKELAAGVDEVWEHVAAGRVRVLVVEEHFRTTVRQDGDHLVPAEPGDLDAHDDIVDEIVERALEMGAEVRFVPDGTLPEGTGIVGIMRY</sequence>
<dbReference type="InterPro" id="IPR041289">
    <property type="entry name" value="Bact_RF_family3"/>
</dbReference>
<reference evidence="1 2" key="1">
    <citation type="submission" date="2019-01" db="EMBL/GenBank/DDBJ databases">
        <title>Genome sequences of Streptomyces and Rhizobium isolates collected from root and soil.</title>
        <authorList>
            <person name="Chhettri S."/>
            <person name="Sevigny J.L."/>
            <person name="Sen A."/>
            <person name="Ennis N."/>
            <person name="Tisa L."/>
        </authorList>
    </citation>
    <scope>NUCLEOTIDE SEQUENCE [LARGE SCALE GENOMIC DNA]</scope>
    <source>
        <strain evidence="1 2">San01</strain>
    </source>
</reference>
<dbReference type="EMBL" id="RZYA01000033">
    <property type="protein sequence ID" value="RVU15421.1"/>
    <property type="molecule type" value="Genomic_DNA"/>
</dbReference>
<accession>A0A437NZH0</accession>
<dbReference type="Gene3D" id="3.30.1330.30">
    <property type="match status" value="1"/>
</dbReference>
<protein>
    <submittedName>
        <fullName evidence="1">Chemotaxis protein</fullName>
    </submittedName>
</protein>
<dbReference type="OrthoDB" id="3449793at2"/>